<gene>
    <name evidence="12" type="ORF">C6Y45_00540</name>
</gene>
<dbReference type="GO" id="GO:0016491">
    <property type="term" value="F:oxidoreductase activity"/>
    <property type="evidence" value="ECO:0007669"/>
    <property type="project" value="UniProtKB-KW"/>
</dbReference>
<dbReference type="Pfam" id="PF01593">
    <property type="entry name" value="Amino_oxidase"/>
    <property type="match status" value="1"/>
</dbReference>
<evidence type="ECO:0000313" key="13">
    <source>
        <dbReference type="Proteomes" id="UP000240509"/>
    </source>
</evidence>
<keyword evidence="13" id="KW-1185">Reference proteome</keyword>
<comment type="catalytic activity">
    <reaction evidence="9">
        <text>all-trans-4,4'-diaponeurosporene + 2 AH2 + 2 O2 = 4,4'-diaponeurosporenal + 2 A + 3 H2O</text>
        <dbReference type="Rhea" id="RHEA:56104"/>
        <dbReference type="ChEBI" id="CHEBI:13193"/>
        <dbReference type="ChEBI" id="CHEBI:15377"/>
        <dbReference type="ChEBI" id="CHEBI:15379"/>
        <dbReference type="ChEBI" id="CHEBI:17499"/>
        <dbReference type="ChEBI" id="CHEBI:62743"/>
        <dbReference type="ChEBI" id="CHEBI:79065"/>
    </reaction>
</comment>
<dbReference type="InterPro" id="IPR014105">
    <property type="entry name" value="Carotenoid/retinoid_OxRdtase"/>
</dbReference>
<dbReference type="PANTHER" id="PTHR43734:SF7">
    <property type="entry name" value="4,4'-DIAPONEUROSPORENE OXYGENASE"/>
    <property type="match status" value="1"/>
</dbReference>
<evidence type="ECO:0000256" key="5">
    <source>
        <dbReference type="ARBA" id="ARBA00038194"/>
    </source>
</evidence>
<evidence type="ECO:0000256" key="2">
    <source>
        <dbReference type="ARBA" id="ARBA00022746"/>
    </source>
</evidence>
<sequence length="489" mass="54221">MTKTAVVIGAGLGGLSAAISLQHRGFQVTIIEKNSHSGGKLHDVQLGSAGFDFGPNTITMPHVFNNVLKQTGRKPEDYFEFVPLPRHTTNSFEDGSSFTFSSVKEDMKEELHALDPASADKYEAYRKEVEKLFRLADRHFLKRTFRSWKDFISLPLAKGLLSSRPLETMDSFHRRFFKDERIISAFNRYATYIGSSPFNSPATFGLIGHLELNDGVYYTKGGNYRIAEGLKKAAEESGVKFIYGEEVVSLTVQNGTISEAVTNREKTVPGDVFLLNGDLLSQYPRLVASEHRPSFTDKKAVSADPSVSAYVLMAASNKRHALNHHQVFFSRDPKKEFEDIFNKGEYSSDPTVYICTSSKTEPSRSPDGDNLFILVNAPPLSTEAGAHPFSKETVFEKLRRFGLDLSTSITDSMEVSPAVIEKRFNAYRGALYGLSSNKKKNTFLRPFNKASDLNNLYFAGGSTHPGGGSPMVTLSGQNVAELIVKHHLN</sequence>
<dbReference type="GO" id="GO:0016117">
    <property type="term" value="P:carotenoid biosynthetic process"/>
    <property type="evidence" value="ECO:0007669"/>
    <property type="project" value="UniProtKB-KW"/>
</dbReference>
<comment type="pathway">
    <text evidence="4">Carotenoid biosynthesis; staphyloxanthin biosynthesis; staphyloxanthin from farnesyl diphosphate: step 3/5.</text>
</comment>
<dbReference type="PANTHER" id="PTHR43734">
    <property type="entry name" value="PHYTOENE DESATURASE"/>
    <property type="match status" value="1"/>
</dbReference>
<dbReference type="SUPFAM" id="SSF51905">
    <property type="entry name" value="FAD/NAD(P)-binding domain"/>
    <property type="match status" value="1"/>
</dbReference>
<dbReference type="NCBIfam" id="TIGR02734">
    <property type="entry name" value="crtI_fam"/>
    <property type="match status" value="1"/>
</dbReference>
<feature type="domain" description="Amine oxidase" evidence="11">
    <location>
        <begin position="12"/>
        <end position="483"/>
    </location>
</feature>
<reference evidence="12 13" key="1">
    <citation type="submission" date="2018-03" db="EMBL/GenBank/DDBJ databases">
        <title>Alkalicoccus saliphilus sp. nov., isolated from a mineral pool.</title>
        <authorList>
            <person name="Zhao B."/>
        </authorList>
    </citation>
    <scope>NUCLEOTIDE SEQUENCE [LARGE SCALE GENOMIC DNA]</scope>
    <source>
        <strain evidence="12 13">6AG</strain>
    </source>
</reference>
<evidence type="ECO:0000256" key="4">
    <source>
        <dbReference type="ARBA" id="ARBA00037901"/>
    </source>
</evidence>
<evidence type="ECO:0000256" key="6">
    <source>
        <dbReference type="ARBA" id="ARBA00039159"/>
    </source>
</evidence>
<keyword evidence="2 10" id="KW-0125">Carotenoid biosynthesis</keyword>
<dbReference type="RefSeq" id="WP_107582893.1">
    <property type="nucleotide sequence ID" value="NZ_PZJJ01000001.1"/>
</dbReference>
<comment type="cofactor">
    <cofactor evidence="1">
        <name>FAD</name>
        <dbReference type="ChEBI" id="CHEBI:57692"/>
    </cofactor>
</comment>
<proteinExistence type="inferred from homology"/>
<evidence type="ECO:0000259" key="11">
    <source>
        <dbReference type="Pfam" id="PF01593"/>
    </source>
</evidence>
<dbReference type="AlphaFoldDB" id="A0A2T4UAK9"/>
<evidence type="ECO:0000256" key="7">
    <source>
        <dbReference type="ARBA" id="ARBA00041900"/>
    </source>
</evidence>
<dbReference type="EMBL" id="PZJJ01000001">
    <property type="protein sequence ID" value="PTL40431.1"/>
    <property type="molecule type" value="Genomic_DNA"/>
</dbReference>
<protein>
    <recommendedName>
        <fullName evidence="6">4,4'-diaponeurosporene oxygenase</fullName>
    </recommendedName>
    <alternativeName>
        <fullName evidence="7">4,4'-diaponeurosporene oxidase</fullName>
    </alternativeName>
    <alternativeName>
        <fullName evidence="8">Carotenoid oxidase</fullName>
    </alternativeName>
</protein>
<evidence type="ECO:0000313" key="12">
    <source>
        <dbReference type="EMBL" id="PTL40431.1"/>
    </source>
</evidence>
<dbReference type="Proteomes" id="UP000240509">
    <property type="component" value="Unassembled WGS sequence"/>
</dbReference>
<dbReference type="OrthoDB" id="9814556at2"/>
<comment type="similarity">
    <text evidence="5">Belongs to the carotenoid/retinoid oxidoreductase family. CrtP subfamily.</text>
</comment>
<dbReference type="Gene3D" id="3.50.50.60">
    <property type="entry name" value="FAD/NAD(P)-binding domain"/>
    <property type="match status" value="2"/>
</dbReference>
<evidence type="ECO:0000256" key="9">
    <source>
        <dbReference type="ARBA" id="ARBA00048532"/>
    </source>
</evidence>
<dbReference type="InterPro" id="IPR036188">
    <property type="entry name" value="FAD/NAD-bd_sf"/>
</dbReference>
<evidence type="ECO:0000256" key="1">
    <source>
        <dbReference type="ARBA" id="ARBA00001974"/>
    </source>
</evidence>
<evidence type="ECO:0000256" key="8">
    <source>
        <dbReference type="ARBA" id="ARBA00042619"/>
    </source>
</evidence>
<dbReference type="InterPro" id="IPR002937">
    <property type="entry name" value="Amino_oxidase"/>
</dbReference>
<keyword evidence="3 10" id="KW-0560">Oxidoreductase</keyword>
<organism evidence="12 13">
    <name type="scientific">Alkalicoccus saliphilus</name>
    <dbReference type="NCBI Taxonomy" id="200989"/>
    <lineage>
        <taxon>Bacteria</taxon>
        <taxon>Bacillati</taxon>
        <taxon>Bacillota</taxon>
        <taxon>Bacilli</taxon>
        <taxon>Bacillales</taxon>
        <taxon>Bacillaceae</taxon>
        <taxon>Alkalicoccus</taxon>
    </lineage>
</organism>
<name>A0A2T4UAK9_9BACI</name>
<evidence type="ECO:0000256" key="3">
    <source>
        <dbReference type="ARBA" id="ARBA00023002"/>
    </source>
</evidence>
<comment type="caution">
    <text evidence="12">The sequence shown here is derived from an EMBL/GenBank/DDBJ whole genome shotgun (WGS) entry which is preliminary data.</text>
</comment>
<evidence type="ECO:0000256" key="10">
    <source>
        <dbReference type="RuleBase" id="RU362075"/>
    </source>
</evidence>
<accession>A0A2T4UAK9</accession>